<dbReference type="SUPFAM" id="SSF50621">
    <property type="entry name" value="Alanine racemase C-terminal domain-like"/>
    <property type="match status" value="1"/>
</dbReference>
<dbReference type="NCBIfam" id="TIGR01048">
    <property type="entry name" value="lysA"/>
    <property type="match status" value="1"/>
</dbReference>
<proteinExistence type="inferred from homology"/>
<sequence length="383" mass="43076">MFSNKDISHFANLETPFYYYDLSLLQDTLNTCADAAKLYNFHVHYAMKANFNQTVLQKIKAVGFGADCVSGGEVTKAIELGFDKNQIVFAGVGKSDKEINYALDQDIFCFNVESVQELEVINELAAKKGKVARVAIRINPNVDAHTHHNITTGLDENKFGVNAWDLPQCAETLRASANIEFIGIHFHIGSQITNLDVYKNLCVRVNEFALWFEERGFTVKVLNVGGGLGIDYHNPDHQIPDFKSYFKIFSEFLEIKTGQEVHFELGRAIVGQCASLISRVLYVKNGKKKNFVILDAGMTELMRPALYQAYHKIENLTRGNEFALKYDIVGPICESTDCFGKEVEQPESFRGDFYAIRSAGAYGEVMASKYNLRDEIRSVYSEG</sequence>
<evidence type="ECO:0000313" key="13">
    <source>
        <dbReference type="Proteomes" id="UP000291117"/>
    </source>
</evidence>
<evidence type="ECO:0000256" key="4">
    <source>
        <dbReference type="ARBA" id="ARBA00023239"/>
    </source>
</evidence>
<accession>A0A4U1GQG1</accession>
<keyword evidence="8" id="KW-0028">Amino-acid biosynthesis</keyword>
<feature type="domain" description="Orn/DAP/Arg decarboxylase 2 N-terminal" evidence="10">
    <location>
        <begin position="36"/>
        <end position="270"/>
    </location>
</feature>
<reference evidence="12 14" key="2">
    <citation type="submission" date="2019-04" db="EMBL/GenBank/DDBJ databases">
        <title>Pedobacter sp. RP-1-16 sp. nov., isolated from Arctic soil.</title>
        <authorList>
            <person name="Dahal R.H."/>
            <person name="Kim D.-U."/>
        </authorList>
    </citation>
    <scope>NUCLEOTIDE SEQUENCE [LARGE SCALE GENOMIC DNA]</scope>
    <source>
        <strain evidence="12 14">RP-1-16</strain>
    </source>
</reference>
<dbReference type="PANTHER" id="PTHR43727">
    <property type="entry name" value="DIAMINOPIMELATE DECARBOXYLASE"/>
    <property type="match status" value="1"/>
</dbReference>
<evidence type="ECO:0000313" key="11">
    <source>
        <dbReference type="EMBL" id="TCC91027.1"/>
    </source>
</evidence>
<dbReference type="SUPFAM" id="SSF51419">
    <property type="entry name" value="PLP-binding barrel"/>
    <property type="match status" value="1"/>
</dbReference>
<dbReference type="EMBL" id="SWDX01000002">
    <property type="protein sequence ID" value="TKC64032.1"/>
    <property type="molecule type" value="Genomic_DNA"/>
</dbReference>
<evidence type="ECO:0000313" key="14">
    <source>
        <dbReference type="Proteomes" id="UP000309594"/>
    </source>
</evidence>
<dbReference type="InterPro" id="IPR002986">
    <property type="entry name" value="DAP_deCOOHase_LysA"/>
</dbReference>
<evidence type="ECO:0000256" key="3">
    <source>
        <dbReference type="ARBA" id="ARBA00022898"/>
    </source>
</evidence>
<dbReference type="EMBL" id="SJSM01000016">
    <property type="protein sequence ID" value="TCC91027.1"/>
    <property type="molecule type" value="Genomic_DNA"/>
</dbReference>
<keyword evidence="13" id="KW-1185">Reference proteome</keyword>
<evidence type="ECO:0000256" key="8">
    <source>
        <dbReference type="RuleBase" id="RU003738"/>
    </source>
</evidence>
<dbReference type="GO" id="GO:0009089">
    <property type="term" value="P:lysine biosynthetic process via diaminopimelate"/>
    <property type="evidence" value="ECO:0007669"/>
    <property type="project" value="UniProtKB-UniRule"/>
</dbReference>
<comment type="cofactor">
    <cofactor evidence="1 6 8">
        <name>pyridoxal 5'-phosphate</name>
        <dbReference type="ChEBI" id="CHEBI:597326"/>
    </cofactor>
</comment>
<feature type="modified residue" description="N6-(pyridoxal phosphate)lysine" evidence="6">
    <location>
        <position position="48"/>
    </location>
</feature>
<name>A0A4R0MW29_9SPHI</name>
<comment type="caution">
    <text evidence="11">The sequence shown here is derived from an EMBL/GenBank/DDBJ whole genome shotgun (WGS) entry which is preliminary data.</text>
</comment>
<dbReference type="UniPathway" id="UPA00034">
    <property type="reaction ID" value="UER00027"/>
</dbReference>
<dbReference type="Proteomes" id="UP000291117">
    <property type="component" value="Unassembled WGS sequence"/>
</dbReference>
<dbReference type="InterPro" id="IPR000183">
    <property type="entry name" value="Orn/DAP/Arg_de-COase"/>
</dbReference>
<comment type="similarity">
    <text evidence="7">Belongs to the Orn/Lys/Arg decarboxylase class-II family.</text>
</comment>
<dbReference type="Pfam" id="PF02784">
    <property type="entry name" value="Orn_Arg_deC_N"/>
    <property type="match status" value="1"/>
</dbReference>
<evidence type="ECO:0000256" key="2">
    <source>
        <dbReference type="ARBA" id="ARBA00022793"/>
    </source>
</evidence>
<dbReference type="CDD" id="cd06828">
    <property type="entry name" value="PLPDE_III_DapDC"/>
    <property type="match status" value="1"/>
</dbReference>
<feature type="active site" description="Proton donor" evidence="6">
    <location>
        <position position="333"/>
    </location>
</feature>
<dbReference type="Gene3D" id="3.20.20.10">
    <property type="entry name" value="Alanine racemase"/>
    <property type="match status" value="1"/>
</dbReference>
<comment type="catalytic activity">
    <reaction evidence="8">
        <text>meso-2,6-diaminopimelate + H(+) = L-lysine + CO2</text>
        <dbReference type="Rhea" id="RHEA:15101"/>
        <dbReference type="ChEBI" id="CHEBI:15378"/>
        <dbReference type="ChEBI" id="CHEBI:16526"/>
        <dbReference type="ChEBI" id="CHEBI:32551"/>
        <dbReference type="ChEBI" id="CHEBI:57791"/>
        <dbReference type="EC" id="4.1.1.20"/>
    </reaction>
</comment>
<dbReference type="InterPro" id="IPR009006">
    <property type="entry name" value="Ala_racemase/Decarboxylase_C"/>
</dbReference>
<dbReference type="OrthoDB" id="9802241at2"/>
<dbReference type="PRINTS" id="PR01179">
    <property type="entry name" value="ODADCRBXLASE"/>
</dbReference>
<accession>A0A4R0MW29</accession>
<dbReference type="Pfam" id="PF00278">
    <property type="entry name" value="Orn_DAP_Arg_deC"/>
    <property type="match status" value="1"/>
</dbReference>
<evidence type="ECO:0000256" key="6">
    <source>
        <dbReference type="PIRSR" id="PIRSR600183-50"/>
    </source>
</evidence>
<evidence type="ECO:0000256" key="5">
    <source>
        <dbReference type="NCBIfam" id="TIGR01048"/>
    </source>
</evidence>
<dbReference type="PROSITE" id="PS00879">
    <property type="entry name" value="ODR_DC_2_2"/>
    <property type="match status" value="1"/>
</dbReference>
<keyword evidence="3 6" id="KW-0663">Pyridoxal phosphate</keyword>
<evidence type="ECO:0000256" key="7">
    <source>
        <dbReference type="RuleBase" id="RU003737"/>
    </source>
</evidence>
<dbReference type="FunFam" id="3.20.20.10:FF:000003">
    <property type="entry name" value="Diaminopimelate decarboxylase"/>
    <property type="match status" value="1"/>
</dbReference>
<keyword evidence="2 8" id="KW-0210">Decarboxylase</keyword>
<dbReference type="EC" id="4.1.1.20" evidence="5 8"/>
<dbReference type="InterPro" id="IPR022657">
    <property type="entry name" value="De-COase2_CS"/>
</dbReference>
<evidence type="ECO:0000259" key="10">
    <source>
        <dbReference type="Pfam" id="PF02784"/>
    </source>
</evidence>
<dbReference type="PRINTS" id="PR01181">
    <property type="entry name" value="DAPDCRBXLASE"/>
</dbReference>
<evidence type="ECO:0000259" key="9">
    <source>
        <dbReference type="Pfam" id="PF00278"/>
    </source>
</evidence>
<organism evidence="11 13">
    <name type="scientific">Pedobacter hiemivivus</name>
    <dbReference type="NCBI Taxonomy" id="2530454"/>
    <lineage>
        <taxon>Bacteria</taxon>
        <taxon>Pseudomonadati</taxon>
        <taxon>Bacteroidota</taxon>
        <taxon>Sphingobacteriia</taxon>
        <taxon>Sphingobacteriales</taxon>
        <taxon>Sphingobacteriaceae</taxon>
        <taxon>Pedobacter</taxon>
    </lineage>
</organism>
<protein>
    <recommendedName>
        <fullName evidence="5 8">Diaminopimelate decarboxylase</fullName>
        <ecNumber evidence="5 8">4.1.1.20</ecNumber>
    </recommendedName>
</protein>
<dbReference type="Proteomes" id="UP000309594">
    <property type="component" value="Unassembled WGS sequence"/>
</dbReference>
<dbReference type="PROSITE" id="PS00878">
    <property type="entry name" value="ODR_DC_2_1"/>
    <property type="match status" value="1"/>
</dbReference>
<dbReference type="Gene3D" id="2.40.37.10">
    <property type="entry name" value="Lyase, Ornithine Decarboxylase, Chain A, domain 1"/>
    <property type="match status" value="1"/>
</dbReference>
<keyword evidence="8" id="KW-0457">Lysine biosynthesis</keyword>
<evidence type="ECO:0000256" key="1">
    <source>
        <dbReference type="ARBA" id="ARBA00001933"/>
    </source>
</evidence>
<feature type="domain" description="Orn/DAP/Arg decarboxylase 2 C-terminal" evidence="9">
    <location>
        <begin position="17"/>
        <end position="360"/>
    </location>
</feature>
<gene>
    <name evidence="11" type="primary">lysA</name>
    <name evidence="11" type="ORF">EZ444_20135</name>
    <name evidence="12" type="ORF">FBD94_06745</name>
</gene>
<dbReference type="InterPro" id="IPR022644">
    <property type="entry name" value="De-COase2_N"/>
</dbReference>
<dbReference type="PANTHER" id="PTHR43727:SF2">
    <property type="entry name" value="GROUP IV DECARBOXYLASE"/>
    <property type="match status" value="1"/>
</dbReference>
<dbReference type="InterPro" id="IPR022643">
    <property type="entry name" value="De-COase2_C"/>
</dbReference>
<dbReference type="InterPro" id="IPR022653">
    <property type="entry name" value="De-COase2_pyr-phos_BS"/>
</dbReference>
<comment type="pathway">
    <text evidence="8">Amino-acid biosynthesis; L-lysine biosynthesis via DAP pathway; L-lysine from DL-2,6-diaminopimelate: step 1/1.</text>
</comment>
<dbReference type="GO" id="GO:0008836">
    <property type="term" value="F:diaminopimelate decarboxylase activity"/>
    <property type="evidence" value="ECO:0007669"/>
    <property type="project" value="UniProtKB-UniRule"/>
</dbReference>
<dbReference type="InterPro" id="IPR029066">
    <property type="entry name" value="PLP-binding_barrel"/>
</dbReference>
<reference evidence="11 13" key="1">
    <citation type="submission" date="2019-02" db="EMBL/GenBank/DDBJ databases">
        <title>Pedobacter sp. RP-3-8 sp. nov., isolated from Arctic soil.</title>
        <authorList>
            <person name="Dahal R.H."/>
        </authorList>
    </citation>
    <scope>NUCLEOTIDE SEQUENCE [LARGE SCALE GENOMIC DNA]</scope>
    <source>
        <strain evidence="11 13">RP-3-8</strain>
    </source>
</reference>
<dbReference type="AlphaFoldDB" id="A0A4R0MW29"/>
<dbReference type="RefSeq" id="WP_131610953.1">
    <property type="nucleotide sequence ID" value="NZ_SJSM01000016.1"/>
</dbReference>
<evidence type="ECO:0000313" key="12">
    <source>
        <dbReference type="EMBL" id="TKC64032.1"/>
    </source>
</evidence>
<keyword evidence="4 8" id="KW-0456">Lyase</keyword>